<dbReference type="SUPFAM" id="SSF51658">
    <property type="entry name" value="Xylose isomerase-like"/>
    <property type="match status" value="1"/>
</dbReference>
<dbReference type="Pfam" id="PF01261">
    <property type="entry name" value="AP_endonuc_2"/>
    <property type="match status" value="1"/>
</dbReference>
<evidence type="ECO:0000313" key="3">
    <source>
        <dbReference type="Proteomes" id="UP000509667"/>
    </source>
</evidence>
<dbReference type="KEGG" id="hrr:HZS55_11735"/>
<dbReference type="InterPro" id="IPR036237">
    <property type="entry name" value="Xyl_isomerase-like_sf"/>
</dbReference>
<sequence length="240" mass="26113">MVRTAINLYSVRDLDLPMAEILDRCAAAGYDGVQFSGGFGGLSADELADHLDDLGLDVTAAHVDVGEMESDPAEVVEFHETVGADGAVVPWLGPEHFESREATLETADRVDAIAADLLDRGFDLHYHNHDHEFVDFDDTTGFEVFADRTDALLEPDVGWIETAGHDPVEIVERYGDSVEIVHMKDMADGEFCEIGDGDVDMQACADAAREVDAEWLVYEHDEPADPAASIDTGAEFLAEL</sequence>
<accession>A0A7D5P0J9</accession>
<protein>
    <submittedName>
        <fullName evidence="2">Sugar phosphate isomerase/epimerase</fullName>
    </submittedName>
</protein>
<dbReference type="InterPro" id="IPR013022">
    <property type="entry name" value="Xyl_isomerase-like_TIM-brl"/>
</dbReference>
<keyword evidence="3" id="KW-1185">Reference proteome</keyword>
<organism evidence="2 3">
    <name type="scientific">Halosimplex rubrum</name>
    <dbReference type="NCBI Taxonomy" id="869889"/>
    <lineage>
        <taxon>Archaea</taxon>
        <taxon>Methanobacteriati</taxon>
        <taxon>Methanobacteriota</taxon>
        <taxon>Stenosarchaea group</taxon>
        <taxon>Halobacteria</taxon>
        <taxon>Halobacteriales</taxon>
        <taxon>Haloarculaceae</taxon>
        <taxon>Halosimplex</taxon>
    </lineage>
</organism>
<dbReference type="Gene3D" id="3.20.20.150">
    <property type="entry name" value="Divalent-metal-dependent TIM barrel enzymes"/>
    <property type="match status" value="1"/>
</dbReference>
<dbReference type="OrthoDB" id="165864at2157"/>
<dbReference type="InterPro" id="IPR050312">
    <property type="entry name" value="IolE/XylAMocC-like"/>
</dbReference>
<dbReference type="EMBL" id="CP058910">
    <property type="protein sequence ID" value="QLH77926.1"/>
    <property type="molecule type" value="Genomic_DNA"/>
</dbReference>
<dbReference type="PANTHER" id="PTHR12110:SF41">
    <property type="entry name" value="INOSOSE DEHYDRATASE"/>
    <property type="match status" value="1"/>
</dbReference>
<dbReference type="Proteomes" id="UP000509667">
    <property type="component" value="Chromosome"/>
</dbReference>
<name>A0A7D5P0J9_9EURY</name>
<proteinExistence type="predicted"/>
<feature type="domain" description="Xylose isomerase-like TIM barrel" evidence="1">
    <location>
        <begin position="22"/>
        <end position="239"/>
    </location>
</feature>
<dbReference type="GO" id="GO:0016853">
    <property type="term" value="F:isomerase activity"/>
    <property type="evidence" value="ECO:0007669"/>
    <property type="project" value="UniProtKB-KW"/>
</dbReference>
<reference evidence="2 3" key="1">
    <citation type="submission" date="2020-07" db="EMBL/GenBank/DDBJ databases">
        <title>Halosimplex pelagicum sp. nov. and Halosimplex rubrum sp. nov., isolated from salted brown alga Laminaria, and emended description of the genus Halosimplex.</title>
        <authorList>
            <person name="Cui H."/>
        </authorList>
    </citation>
    <scope>NUCLEOTIDE SEQUENCE [LARGE SCALE GENOMIC DNA]</scope>
    <source>
        <strain evidence="2 3">R27</strain>
    </source>
</reference>
<dbReference type="GeneID" id="56078544"/>
<gene>
    <name evidence="2" type="ORF">HZS55_11735</name>
</gene>
<dbReference type="AlphaFoldDB" id="A0A7D5P0J9"/>
<dbReference type="PANTHER" id="PTHR12110">
    <property type="entry name" value="HYDROXYPYRUVATE ISOMERASE"/>
    <property type="match status" value="1"/>
</dbReference>
<dbReference type="RefSeq" id="WP_179907850.1">
    <property type="nucleotide sequence ID" value="NZ_CP058910.1"/>
</dbReference>
<keyword evidence="2" id="KW-0413">Isomerase</keyword>
<evidence type="ECO:0000259" key="1">
    <source>
        <dbReference type="Pfam" id="PF01261"/>
    </source>
</evidence>
<evidence type="ECO:0000313" key="2">
    <source>
        <dbReference type="EMBL" id="QLH77926.1"/>
    </source>
</evidence>